<feature type="domain" description="SDH C-terminal" evidence="11">
    <location>
        <begin position="243"/>
        <end position="272"/>
    </location>
</feature>
<evidence type="ECO:0000259" key="10">
    <source>
        <dbReference type="Pfam" id="PF08501"/>
    </source>
</evidence>
<dbReference type="GO" id="GO:0004764">
    <property type="term" value="F:shikimate 3-dehydrogenase (NADP+) activity"/>
    <property type="evidence" value="ECO:0007669"/>
    <property type="project" value="UniProtKB-UniRule"/>
</dbReference>
<dbReference type="Gene3D" id="3.40.50.720">
    <property type="entry name" value="NAD(P)-binding Rossmann-like Domain"/>
    <property type="match status" value="1"/>
</dbReference>
<protein>
    <recommendedName>
        <fullName evidence="2 8">Shikimate dehydrogenase (NADP(+))</fullName>
        <shortName evidence="8">SDH</shortName>
        <ecNumber evidence="2 8">1.1.1.25</ecNumber>
    </recommendedName>
</protein>
<dbReference type="Proteomes" id="UP001220209">
    <property type="component" value="Chromosome 3"/>
</dbReference>
<dbReference type="InterPro" id="IPR041121">
    <property type="entry name" value="SDH_C"/>
</dbReference>
<dbReference type="Proteomes" id="UP000664048">
    <property type="component" value="Unassembled WGS sequence"/>
</dbReference>
<comment type="function">
    <text evidence="8">Involved in the biosynthesis of the chorismate, which leads to the biosynthesis of aromatic amino acids. Catalyzes the reversible NADPH linked reduction of 3-dehydroshikimate (DHSA) to yield shikimate (SA).</text>
</comment>
<dbReference type="EMBL" id="JAGEMX010000005">
    <property type="protein sequence ID" value="MBO1831550.1"/>
    <property type="molecule type" value="Genomic_DNA"/>
</dbReference>
<feature type="binding site" evidence="8">
    <location>
        <position position="90"/>
    </location>
    <ligand>
        <name>shikimate</name>
        <dbReference type="ChEBI" id="CHEBI:36208"/>
    </ligand>
</feature>
<keyword evidence="16" id="KW-1185">Reference proteome</keyword>
<comment type="catalytic activity">
    <reaction evidence="7 8">
        <text>shikimate + NADP(+) = 3-dehydroshikimate + NADPH + H(+)</text>
        <dbReference type="Rhea" id="RHEA:17737"/>
        <dbReference type="ChEBI" id="CHEBI:15378"/>
        <dbReference type="ChEBI" id="CHEBI:16630"/>
        <dbReference type="ChEBI" id="CHEBI:36208"/>
        <dbReference type="ChEBI" id="CHEBI:57783"/>
        <dbReference type="ChEBI" id="CHEBI:58349"/>
        <dbReference type="EC" id="1.1.1.25"/>
    </reaction>
</comment>
<evidence type="ECO:0000256" key="4">
    <source>
        <dbReference type="ARBA" id="ARBA00022857"/>
    </source>
</evidence>
<dbReference type="SUPFAM" id="SSF51735">
    <property type="entry name" value="NAD(P)-binding Rossmann-fold domains"/>
    <property type="match status" value="1"/>
</dbReference>
<comment type="subunit">
    <text evidence="8">Homodimer.</text>
</comment>
<feature type="binding site" evidence="8">
    <location>
        <position position="219"/>
    </location>
    <ligand>
        <name>NADP(+)</name>
        <dbReference type="ChEBI" id="CHEBI:58349"/>
    </ligand>
</feature>
<evidence type="ECO:0000256" key="1">
    <source>
        <dbReference type="ARBA" id="ARBA00004871"/>
    </source>
</evidence>
<reference evidence="15 18" key="3">
    <citation type="submission" date="2021-12" db="EMBL/GenBank/DDBJ databases">
        <title>Genomic and phenotypic characterization of three Burkholderia contaminans isolates recovered from different sources.</title>
        <authorList>
            <person name="Lopez De Volder A."/>
            <person name="Fan Y."/>
            <person name="Nunvar J."/>
            <person name="Herrera T."/>
            <person name="Timp W."/>
            <person name="Degrossi J."/>
        </authorList>
    </citation>
    <scope>NUCLEOTIDE SEQUENCE [LARGE SCALE GENOMIC DNA]</scope>
    <source>
        <strain evidence="15 18">LMG 23361</strain>
    </source>
</reference>
<reference evidence="12" key="1">
    <citation type="submission" date="2021-01" db="EMBL/GenBank/DDBJ databases">
        <title>Outbreak of Burkholderia contaminns endophthalmitis traced to a clinical ventilation system.</title>
        <authorList>
            <person name="Lipuma J."/>
            <person name="Spilker T."/>
            <person name="Kratholm J."/>
        </authorList>
    </citation>
    <scope>NUCLEOTIDE SEQUENCE</scope>
    <source>
        <strain evidence="12">HI4954</strain>
    </source>
</reference>
<evidence type="ECO:0000313" key="14">
    <source>
        <dbReference type="EMBL" id="MDN7563457.1"/>
    </source>
</evidence>
<feature type="binding site" evidence="8">
    <location>
        <begin position="15"/>
        <end position="17"/>
    </location>
    <ligand>
        <name>shikimate</name>
        <dbReference type="ChEBI" id="CHEBI:36208"/>
    </ligand>
</feature>
<dbReference type="SUPFAM" id="SSF53223">
    <property type="entry name" value="Aminoacid dehydrogenase-like, N-terminal domain"/>
    <property type="match status" value="1"/>
</dbReference>
<evidence type="ECO:0000259" key="9">
    <source>
        <dbReference type="Pfam" id="PF01488"/>
    </source>
</evidence>
<dbReference type="Proteomes" id="UP000611459">
    <property type="component" value="Unassembled WGS sequence"/>
</dbReference>
<evidence type="ECO:0000313" key="16">
    <source>
        <dbReference type="Proteomes" id="UP000664048"/>
    </source>
</evidence>
<feature type="binding site" evidence="8">
    <location>
        <position position="221"/>
    </location>
    <ligand>
        <name>shikimate</name>
        <dbReference type="ChEBI" id="CHEBI:36208"/>
    </ligand>
</feature>
<dbReference type="Proteomes" id="UP001172109">
    <property type="component" value="Unassembled WGS sequence"/>
</dbReference>
<evidence type="ECO:0000313" key="17">
    <source>
        <dbReference type="Proteomes" id="UP001172109"/>
    </source>
</evidence>
<dbReference type="PANTHER" id="PTHR21089:SF1">
    <property type="entry name" value="BIFUNCTIONAL 3-DEHYDROQUINATE DEHYDRATASE_SHIKIMATE DEHYDROGENASE, CHLOROPLASTIC"/>
    <property type="match status" value="1"/>
</dbReference>
<dbReference type="GO" id="GO:0050661">
    <property type="term" value="F:NADP binding"/>
    <property type="evidence" value="ECO:0007669"/>
    <property type="project" value="InterPro"/>
</dbReference>
<feature type="binding site" evidence="8">
    <location>
        <position position="105"/>
    </location>
    <ligand>
        <name>shikimate</name>
        <dbReference type="ChEBI" id="CHEBI:36208"/>
    </ligand>
</feature>
<feature type="domain" description="Shikimate dehydrogenase substrate binding N-terminal" evidence="10">
    <location>
        <begin position="7"/>
        <end position="90"/>
    </location>
</feature>
<name>A0A1E3FS56_9BURK</name>
<accession>A0A1E3FS56</accession>
<evidence type="ECO:0000313" key="12">
    <source>
        <dbReference type="EMBL" id="MBK1935668.1"/>
    </source>
</evidence>
<comment type="pathway">
    <text evidence="1 8">Metabolic intermediate biosynthesis; chorismate biosynthesis; chorismate from D-erythrose 4-phosphate and phosphoenolpyruvate: step 4/7.</text>
</comment>
<gene>
    <name evidence="8 14" type="primary">aroE</name>
    <name evidence="13" type="ORF">J4M89_19435</name>
    <name evidence="12" type="ORF">JIN94_37875</name>
    <name evidence="15" type="ORF">LXE91_33950</name>
    <name evidence="14" type="ORF">QZM56_02955</name>
</gene>
<dbReference type="InterPro" id="IPR022893">
    <property type="entry name" value="Shikimate_DH_fam"/>
</dbReference>
<dbReference type="GeneID" id="93195247"/>
<reference evidence="14" key="4">
    <citation type="submission" date="2023-07" db="EMBL/GenBank/DDBJ databases">
        <title>A collection of bacterial strains from the Burkholderia cepacia Research Laboratory and Repository.</title>
        <authorList>
            <person name="Lipuma J."/>
            <person name="Spilker T."/>
            <person name="Caverly L."/>
        </authorList>
    </citation>
    <scope>NUCLEOTIDE SEQUENCE</scope>
    <source>
        <strain evidence="14">AU44979</strain>
    </source>
</reference>
<dbReference type="HAMAP" id="MF_00222">
    <property type="entry name" value="Shikimate_DH_AroE"/>
    <property type="match status" value="1"/>
</dbReference>
<dbReference type="GO" id="GO:0005829">
    <property type="term" value="C:cytosol"/>
    <property type="evidence" value="ECO:0007669"/>
    <property type="project" value="TreeGrafter"/>
</dbReference>
<dbReference type="GO" id="GO:0008652">
    <property type="term" value="P:amino acid biosynthetic process"/>
    <property type="evidence" value="ECO:0007669"/>
    <property type="project" value="UniProtKB-KW"/>
</dbReference>
<feature type="binding site" evidence="8">
    <location>
        <position position="65"/>
    </location>
    <ligand>
        <name>shikimate</name>
        <dbReference type="ChEBI" id="CHEBI:36208"/>
    </ligand>
</feature>
<evidence type="ECO:0000256" key="5">
    <source>
        <dbReference type="ARBA" id="ARBA00023002"/>
    </source>
</evidence>
<sequence>MSDTYAVIGNPIGHTKSPLIHGLFAEATQQAMHYTAIEGPCEPDDAFAVTVRNFIAAGGKGMNITAPFKLAAFDMADERSERATLAGAANAFKFEGDRILAENFDGIGLLRDIEVNLHTPLAGKRVLLLGAGGAARGALLPFLGAGPAQLVMANRHVEKAQALALQLASYGPITACAYGELDRMGRFDLVVNATSASLTGDLPPVPPGVFSPHGTAYELAYGKRLTPFLRLARDAGVAGVADGVGMLVEQAAEAFAWWRGVRPETQAVIDLLTVPLDRV</sequence>
<dbReference type="PANTHER" id="PTHR21089">
    <property type="entry name" value="SHIKIMATE DEHYDROGENASE"/>
    <property type="match status" value="1"/>
</dbReference>
<dbReference type="EMBL" id="CP090642">
    <property type="protein sequence ID" value="WFN22954.1"/>
    <property type="molecule type" value="Genomic_DNA"/>
</dbReference>
<organism evidence="14 17">
    <name type="scientific">Burkholderia contaminans</name>
    <dbReference type="NCBI Taxonomy" id="488447"/>
    <lineage>
        <taxon>Bacteria</taxon>
        <taxon>Pseudomonadati</taxon>
        <taxon>Pseudomonadota</taxon>
        <taxon>Betaproteobacteria</taxon>
        <taxon>Burkholderiales</taxon>
        <taxon>Burkholderiaceae</taxon>
        <taxon>Burkholderia</taxon>
        <taxon>Burkholderia cepacia complex</taxon>
    </lineage>
</organism>
<feature type="binding site" evidence="8">
    <location>
        <begin position="130"/>
        <end position="134"/>
    </location>
    <ligand>
        <name>NADP(+)</name>
        <dbReference type="ChEBI" id="CHEBI:58349"/>
    </ligand>
</feature>
<feature type="domain" description="Quinate/shikimate 5-dehydrogenase/glutamyl-tRNA reductase" evidence="9">
    <location>
        <begin position="120"/>
        <end position="197"/>
    </location>
</feature>
<feature type="binding site" evidence="8">
    <location>
        <position position="243"/>
    </location>
    <ligand>
        <name>NADP(+)</name>
        <dbReference type="ChEBI" id="CHEBI:58349"/>
    </ligand>
</feature>
<dbReference type="AlphaFoldDB" id="A0A1E3FS56"/>
<proteinExistence type="inferred from homology"/>
<reference evidence="13 16" key="2">
    <citation type="submission" date="2021-03" db="EMBL/GenBank/DDBJ databases">
        <title>Clinical course, treatment and visual outcome of an outbreak of Burkholderia contaminans endophthalmitis following cataract surgery.</title>
        <authorList>
            <person name="Lind C."/>
            <person name="Olsen K."/>
            <person name="Angelsen N.K."/>
            <person name="Krefting E.A."/>
            <person name="Fossen K."/>
            <person name="Gravningen K."/>
            <person name="Depoorter E."/>
            <person name="Vandamme P."/>
            <person name="Bertelsen G."/>
        </authorList>
    </citation>
    <scope>NUCLEOTIDE SEQUENCE [LARGE SCALE GENOMIC DNA]</scope>
    <source>
        <strain evidence="13 16">51242556</strain>
    </source>
</reference>
<dbReference type="Pfam" id="PF01488">
    <property type="entry name" value="Shikimate_DH"/>
    <property type="match status" value="1"/>
</dbReference>
<feature type="binding site" evidence="8">
    <location>
        <position position="250"/>
    </location>
    <ligand>
        <name>shikimate</name>
        <dbReference type="ChEBI" id="CHEBI:36208"/>
    </ligand>
</feature>
<dbReference type="EC" id="1.1.1.25" evidence="2 8"/>
<dbReference type="RefSeq" id="WP_039347822.1">
    <property type="nucleotide sequence ID" value="NZ_AP018359.1"/>
</dbReference>
<dbReference type="GO" id="GO:0009423">
    <property type="term" value="P:chorismate biosynthetic process"/>
    <property type="evidence" value="ECO:0007669"/>
    <property type="project" value="UniProtKB-UniRule"/>
</dbReference>
<dbReference type="Pfam" id="PF18317">
    <property type="entry name" value="SDH_C"/>
    <property type="match status" value="1"/>
</dbReference>
<keyword evidence="3 8" id="KW-0028">Amino-acid biosynthesis</keyword>
<dbReference type="GO" id="GO:0009073">
    <property type="term" value="P:aromatic amino acid family biosynthetic process"/>
    <property type="evidence" value="ECO:0007669"/>
    <property type="project" value="UniProtKB-KW"/>
</dbReference>
<dbReference type="EMBL" id="JAUJQS010000002">
    <property type="protein sequence ID" value="MDN7563457.1"/>
    <property type="molecule type" value="Genomic_DNA"/>
</dbReference>
<dbReference type="InterPro" id="IPR013708">
    <property type="entry name" value="Shikimate_DH-bd_N"/>
</dbReference>
<dbReference type="NCBIfam" id="TIGR00507">
    <property type="entry name" value="aroE"/>
    <property type="match status" value="1"/>
</dbReference>
<dbReference type="InterPro" id="IPR011342">
    <property type="entry name" value="Shikimate_DH"/>
</dbReference>
<evidence type="ECO:0000256" key="2">
    <source>
        <dbReference type="ARBA" id="ARBA00012962"/>
    </source>
</evidence>
<dbReference type="InterPro" id="IPR036291">
    <property type="entry name" value="NAD(P)-bd_dom_sf"/>
</dbReference>
<comment type="similarity">
    <text evidence="8">Belongs to the shikimate dehydrogenase family.</text>
</comment>
<evidence type="ECO:0000256" key="8">
    <source>
        <dbReference type="HAMAP-Rule" id="MF_00222"/>
    </source>
</evidence>
<dbReference type="FunFam" id="3.40.50.10860:FF:000006">
    <property type="entry name" value="Shikimate dehydrogenase (NADP(+))"/>
    <property type="match status" value="1"/>
</dbReference>
<dbReference type="Pfam" id="PF08501">
    <property type="entry name" value="Shikimate_dh_N"/>
    <property type="match status" value="1"/>
</dbReference>
<dbReference type="GO" id="GO:0019632">
    <property type="term" value="P:shikimate metabolic process"/>
    <property type="evidence" value="ECO:0007669"/>
    <property type="project" value="InterPro"/>
</dbReference>
<evidence type="ECO:0000256" key="3">
    <source>
        <dbReference type="ARBA" id="ARBA00022605"/>
    </source>
</evidence>
<evidence type="ECO:0000313" key="15">
    <source>
        <dbReference type="EMBL" id="WFN22954.1"/>
    </source>
</evidence>
<dbReference type="CDD" id="cd01065">
    <property type="entry name" value="NAD_bind_Shikimate_DH"/>
    <property type="match status" value="1"/>
</dbReference>
<feature type="active site" description="Proton acceptor" evidence="8">
    <location>
        <position position="69"/>
    </location>
</feature>
<keyword evidence="6 8" id="KW-0057">Aromatic amino acid biosynthesis</keyword>
<dbReference type="InterPro" id="IPR046346">
    <property type="entry name" value="Aminoacid_DH-like_N_sf"/>
</dbReference>
<dbReference type="Gene3D" id="3.40.50.10860">
    <property type="entry name" value="Leucine Dehydrogenase, chain A, domain 1"/>
    <property type="match status" value="1"/>
</dbReference>
<comment type="caution">
    <text evidence="8">Lacks conserved residue(s) required for the propagation of feature annotation.</text>
</comment>
<evidence type="ECO:0000256" key="6">
    <source>
        <dbReference type="ARBA" id="ARBA00023141"/>
    </source>
</evidence>
<dbReference type="OrthoDB" id="9776868at2"/>
<evidence type="ECO:0000259" key="11">
    <source>
        <dbReference type="Pfam" id="PF18317"/>
    </source>
</evidence>
<dbReference type="InterPro" id="IPR006151">
    <property type="entry name" value="Shikm_DH/Glu-tRNA_Rdtase"/>
</dbReference>
<dbReference type="NCBIfam" id="NF001310">
    <property type="entry name" value="PRK00258.1-2"/>
    <property type="match status" value="1"/>
</dbReference>
<evidence type="ECO:0000256" key="7">
    <source>
        <dbReference type="ARBA" id="ARBA00049442"/>
    </source>
</evidence>
<evidence type="ECO:0000313" key="18">
    <source>
        <dbReference type="Proteomes" id="UP001220209"/>
    </source>
</evidence>
<feature type="binding site" evidence="8">
    <location>
        <position position="81"/>
    </location>
    <ligand>
        <name>NADP(+)</name>
        <dbReference type="ChEBI" id="CHEBI:58349"/>
    </ligand>
</feature>
<dbReference type="EMBL" id="JAENIB010000035">
    <property type="protein sequence ID" value="MBK1935668.1"/>
    <property type="molecule type" value="Genomic_DNA"/>
</dbReference>
<keyword evidence="4 8" id="KW-0521">NADP</keyword>
<evidence type="ECO:0000313" key="13">
    <source>
        <dbReference type="EMBL" id="MBO1831550.1"/>
    </source>
</evidence>
<keyword evidence="5 8" id="KW-0560">Oxidoreductase</keyword>